<keyword evidence="1" id="KW-0732">Signal</keyword>
<protein>
    <submittedName>
        <fullName evidence="2">Putative secreted protein</fullName>
    </submittedName>
</protein>
<dbReference type="EMBL" id="GBIH01002247">
    <property type="protein sequence ID" value="JAC92463.1"/>
    <property type="molecule type" value="mRNA"/>
</dbReference>
<accession>A0A090XE92</accession>
<proteinExistence type="evidence at transcript level"/>
<dbReference type="AlphaFoldDB" id="A0A090XE92"/>
<evidence type="ECO:0000313" key="2">
    <source>
        <dbReference type="EMBL" id="JAC92463.1"/>
    </source>
</evidence>
<name>A0A090XE92_IXORI</name>
<reference evidence="2" key="1">
    <citation type="journal article" date="2015" name="PLoS Negl. Trop. Dis.">
        <title>Deep Sequencing Analysis of the Ixodes ricinus Haemocytome.</title>
        <authorList>
            <person name="Kotsyfakis M."/>
            <person name="Kopacek P."/>
            <person name="Franta Z."/>
            <person name="Pedra J.H."/>
            <person name="Ribeiro J.M."/>
        </authorList>
    </citation>
    <scope>NUCLEOTIDE SEQUENCE</scope>
</reference>
<evidence type="ECO:0000256" key="1">
    <source>
        <dbReference type="SAM" id="SignalP"/>
    </source>
</evidence>
<feature type="signal peptide" evidence="1">
    <location>
        <begin position="1"/>
        <end position="20"/>
    </location>
</feature>
<dbReference type="InterPro" id="IPR009030">
    <property type="entry name" value="Growth_fac_rcpt_cys_sf"/>
</dbReference>
<sequence length="111" mass="11942">MRFALLLLLVAAVSIIGVQSTSPPICTNVNCADQHCNPASRTCGSYKGSCGCSDVCYKCANTPCIILHQDICKDGYECKLNDPDANIFQGAEGYMCRVPQAQTAPHDHAHH</sequence>
<dbReference type="SUPFAM" id="SSF57184">
    <property type="entry name" value="Growth factor receptor domain"/>
    <property type="match status" value="1"/>
</dbReference>
<organism evidence="2">
    <name type="scientific">Ixodes ricinus</name>
    <name type="common">Common tick</name>
    <name type="synonym">Acarus ricinus</name>
    <dbReference type="NCBI Taxonomy" id="34613"/>
    <lineage>
        <taxon>Eukaryota</taxon>
        <taxon>Metazoa</taxon>
        <taxon>Ecdysozoa</taxon>
        <taxon>Arthropoda</taxon>
        <taxon>Chelicerata</taxon>
        <taxon>Arachnida</taxon>
        <taxon>Acari</taxon>
        <taxon>Parasitiformes</taxon>
        <taxon>Ixodida</taxon>
        <taxon>Ixodoidea</taxon>
        <taxon>Ixodidae</taxon>
        <taxon>Ixodinae</taxon>
        <taxon>Ixodes</taxon>
    </lineage>
</organism>
<feature type="chain" id="PRO_5001869144" evidence="1">
    <location>
        <begin position="21"/>
        <end position="111"/>
    </location>
</feature>